<dbReference type="EMBL" id="NEDP02003209">
    <property type="protein sequence ID" value="OWF49196.1"/>
    <property type="molecule type" value="Genomic_DNA"/>
</dbReference>
<evidence type="ECO:0000313" key="6">
    <source>
        <dbReference type="Proteomes" id="UP000242188"/>
    </source>
</evidence>
<dbReference type="Gene3D" id="1.10.472.80">
    <property type="entry name" value="Ypt/Rab-GAP domain of gyp1p, domain 3"/>
    <property type="match status" value="1"/>
</dbReference>
<dbReference type="PROSITE" id="PS50086">
    <property type="entry name" value="TBC_RABGAP"/>
    <property type="match status" value="1"/>
</dbReference>
<dbReference type="PANTHER" id="PTHR47219">
    <property type="entry name" value="RAB GTPASE-ACTIVATING PROTEIN 1-LIKE"/>
    <property type="match status" value="1"/>
</dbReference>
<keyword evidence="6" id="KW-1185">Reference proteome</keyword>
<dbReference type="Gene3D" id="1.10.10.750">
    <property type="entry name" value="Ypt/Rab-GAP domain of gyp1p, domain 1"/>
    <property type="match status" value="1"/>
</dbReference>
<keyword evidence="1" id="KW-0343">GTPase activation</keyword>
<dbReference type="AlphaFoldDB" id="A0A210QKG5"/>
<comment type="function">
    <text evidence="2">May act as a GTPase-activating protein for Rab family protein(s).</text>
</comment>
<evidence type="ECO:0000313" key="5">
    <source>
        <dbReference type="EMBL" id="OWF49196.1"/>
    </source>
</evidence>
<dbReference type="OrthoDB" id="294251at2759"/>
<evidence type="ECO:0000256" key="3">
    <source>
        <dbReference type="ARBA" id="ARBA00070878"/>
    </source>
</evidence>
<dbReference type="InterPro" id="IPR050302">
    <property type="entry name" value="Rab_GAP_TBC_domain"/>
</dbReference>
<dbReference type="STRING" id="6573.A0A210QKG5"/>
<dbReference type="FunFam" id="1.10.472.80:FF:000029">
    <property type="entry name" value="Growth hormone-regulated TBC protein 1"/>
    <property type="match status" value="1"/>
</dbReference>
<dbReference type="InterPro" id="IPR000195">
    <property type="entry name" value="Rab-GAP-TBC_dom"/>
</dbReference>
<feature type="domain" description="Rab-GAP TBC" evidence="4">
    <location>
        <begin position="72"/>
        <end position="260"/>
    </location>
</feature>
<dbReference type="SUPFAM" id="SSF47923">
    <property type="entry name" value="Ypt/Rab-GAP domain of gyp1p"/>
    <property type="match status" value="2"/>
</dbReference>
<evidence type="ECO:0000259" key="4">
    <source>
        <dbReference type="PROSITE" id="PS50086"/>
    </source>
</evidence>
<dbReference type="Pfam" id="PF00566">
    <property type="entry name" value="RabGAP-TBC"/>
    <property type="match status" value="1"/>
</dbReference>
<organism evidence="5 6">
    <name type="scientific">Mizuhopecten yessoensis</name>
    <name type="common">Japanese scallop</name>
    <name type="synonym">Patinopecten yessoensis</name>
    <dbReference type="NCBI Taxonomy" id="6573"/>
    <lineage>
        <taxon>Eukaryota</taxon>
        <taxon>Metazoa</taxon>
        <taxon>Spiralia</taxon>
        <taxon>Lophotrochozoa</taxon>
        <taxon>Mollusca</taxon>
        <taxon>Bivalvia</taxon>
        <taxon>Autobranchia</taxon>
        <taxon>Pteriomorphia</taxon>
        <taxon>Pectinida</taxon>
        <taxon>Pectinoidea</taxon>
        <taxon>Pectinidae</taxon>
        <taxon>Mizuhopecten</taxon>
    </lineage>
</organism>
<comment type="caution">
    <text evidence="5">The sequence shown here is derived from an EMBL/GenBank/DDBJ whole genome shotgun (WGS) entry which is preliminary data.</text>
</comment>
<evidence type="ECO:0000256" key="1">
    <source>
        <dbReference type="ARBA" id="ARBA00022468"/>
    </source>
</evidence>
<reference evidence="5 6" key="1">
    <citation type="journal article" date="2017" name="Nat. Ecol. Evol.">
        <title>Scallop genome provides insights into evolution of bilaterian karyotype and development.</title>
        <authorList>
            <person name="Wang S."/>
            <person name="Zhang J."/>
            <person name="Jiao W."/>
            <person name="Li J."/>
            <person name="Xun X."/>
            <person name="Sun Y."/>
            <person name="Guo X."/>
            <person name="Huan P."/>
            <person name="Dong B."/>
            <person name="Zhang L."/>
            <person name="Hu X."/>
            <person name="Sun X."/>
            <person name="Wang J."/>
            <person name="Zhao C."/>
            <person name="Wang Y."/>
            <person name="Wang D."/>
            <person name="Huang X."/>
            <person name="Wang R."/>
            <person name="Lv J."/>
            <person name="Li Y."/>
            <person name="Zhang Z."/>
            <person name="Liu B."/>
            <person name="Lu W."/>
            <person name="Hui Y."/>
            <person name="Liang J."/>
            <person name="Zhou Z."/>
            <person name="Hou R."/>
            <person name="Li X."/>
            <person name="Liu Y."/>
            <person name="Li H."/>
            <person name="Ning X."/>
            <person name="Lin Y."/>
            <person name="Zhao L."/>
            <person name="Xing Q."/>
            <person name="Dou J."/>
            <person name="Li Y."/>
            <person name="Mao J."/>
            <person name="Guo H."/>
            <person name="Dou H."/>
            <person name="Li T."/>
            <person name="Mu C."/>
            <person name="Jiang W."/>
            <person name="Fu Q."/>
            <person name="Fu X."/>
            <person name="Miao Y."/>
            <person name="Liu J."/>
            <person name="Yu Q."/>
            <person name="Li R."/>
            <person name="Liao H."/>
            <person name="Li X."/>
            <person name="Kong Y."/>
            <person name="Jiang Z."/>
            <person name="Chourrout D."/>
            <person name="Li R."/>
            <person name="Bao Z."/>
        </authorList>
    </citation>
    <scope>NUCLEOTIDE SEQUENCE [LARGE SCALE GENOMIC DNA]</scope>
    <source>
        <strain evidence="5 6">PY_sf001</strain>
    </source>
</reference>
<protein>
    <recommendedName>
        <fullName evidence="3">Growth hormone-regulated TBC protein 1</fullName>
    </recommendedName>
</protein>
<dbReference type="Gene3D" id="1.10.8.270">
    <property type="entry name" value="putative rabgap domain of human tbc1 domain family member 14 like domains"/>
    <property type="match status" value="1"/>
</dbReference>
<dbReference type="SMART" id="SM00164">
    <property type="entry name" value="TBC"/>
    <property type="match status" value="1"/>
</dbReference>
<sequence length="335" mass="38627">MAGKSSLDNVTQSKVDGYGFERDGDFDHSSYDEFMSRYLAILSRRSIRWSGIVSKKNRVPRSRKVKRYCRKGIPNEHRPMVWMCVSGAQESMASSPLLYQTILKSQHDESTVEAITIDLHRTFPDNIYFSANGNLRGPLFNVLIALSHKNSDQGYCQGVNFVAGLLLLIVKNEEKVFWLLDTLMNDILPDFYAPDMKATQAEQELLGEIIKWKAPDLHAHLKKMDIQWCLVATKWFLCLFADVMPVETTLRIWDCLFYEGDKILLRVAAMLIIQNKDQFLRCRTFTETMDFFKQIVNNPKITDCHAFLQKCFTELGPFPKAKIKALREECMQGVK</sequence>
<dbReference type="GO" id="GO:0005096">
    <property type="term" value="F:GTPase activator activity"/>
    <property type="evidence" value="ECO:0007669"/>
    <property type="project" value="UniProtKB-KW"/>
</dbReference>
<dbReference type="FunFam" id="1.10.8.270:FF:000016">
    <property type="entry name" value="TBC1 domain family member 2A"/>
    <property type="match status" value="1"/>
</dbReference>
<gene>
    <name evidence="5" type="ORF">KP79_PYT20607</name>
</gene>
<dbReference type="InterPro" id="IPR035969">
    <property type="entry name" value="Rab-GAP_TBC_sf"/>
</dbReference>
<evidence type="ECO:0000256" key="2">
    <source>
        <dbReference type="ARBA" id="ARBA00043879"/>
    </source>
</evidence>
<dbReference type="Proteomes" id="UP000242188">
    <property type="component" value="Unassembled WGS sequence"/>
</dbReference>
<proteinExistence type="predicted"/>
<dbReference type="PANTHER" id="PTHR47219:SF10">
    <property type="entry name" value="GROWTH HORMONE-REGULATED TBC PROTEIN 1"/>
    <property type="match status" value="1"/>
</dbReference>
<dbReference type="GO" id="GO:0031267">
    <property type="term" value="F:small GTPase binding"/>
    <property type="evidence" value="ECO:0007669"/>
    <property type="project" value="TreeGrafter"/>
</dbReference>
<name>A0A210QKG5_MIZYE</name>
<accession>A0A210QKG5</accession>